<dbReference type="SUPFAM" id="SSF46689">
    <property type="entry name" value="Homeodomain-like"/>
    <property type="match status" value="1"/>
</dbReference>
<dbReference type="EMBL" id="LGAP01000010">
    <property type="protein sequence ID" value="KOF17766.1"/>
    <property type="molecule type" value="Genomic_DNA"/>
</dbReference>
<gene>
    <name evidence="6" type="ORF">AC244_16755</name>
</gene>
<protein>
    <submittedName>
        <fullName evidence="6">TetR family transcriptional regulator</fullName>
    </submittedName>
</protein>
<proteinExistence type="predicted"/>
<dbReference type="GO" id="GO:0003677">
    <property type="term" value="F:DNA binding"/>
    <property type="evidence" value="ECO:0007669"/>
    <property type="project" value="UniProtKB-UniRule"/>
</dbReference>
<dbReference type="Pfam" id="PF00440">
    <property type="entry name" value="TetR_N"/>
    <property type="match status" value="1"/>
</dbReference>
<dbReference type="PROSITE" id="PS50977">
    <property type="entry name" value="HTH_TETR_2"/>
    <property type="match status" value="1"/>
</dbReference>
<keyword evidence="3" id="KW-0804">Transcription</keyword>
<dbReference type="InterPro" id="IPR036271">
    <property type="entry name" value="Tet_transcr_reg_TetR-rel_C_sf"/>
</dbReference>
<organism evidence="6 7">
    <name type="scientific">Ensifer adhaerens</name>
    <name type="common">Sinorhizobium morelense</name>
    <dbReference type="NCBI Taxonomy" id="106592"/>
    <lineage>
        <taxon>Bacteria</taxon>
        <taxon>Pseudomonadati</taxon>
        <taxon>Pseudomonadota</taxon>
        <taxon>Alphaproteobacteria</taxon>
        <taxon>Hyphomicrobiales</taxon>
        <taxon>Rhizobiaceae</taxon>
        <taxon>Sinorhizobium/Ensifer group</taxon>
        <taxon>Ensifer</taxon>
    </lineage>
</organism>
<comment type="caution">
    <text evidence="6">The sequence shown here is derived from an EMBL/GenBank/DDBJ whole genome shotgun (WGS) entry which is preliminary data.</text>
</comment>
<evidence type="ECO:0000256" key="1">
    <source>
        <dbReference type="ARBA" id="ARBA00023015"/>
    </source>
</evidence>
<reference evidence="7" key="1">
    <citation type="submission" date="2015-07" db="EMBL/GenBank/DDBJ databases">
        <title>Whole genome sequence of an Ensifer adhaerens strain isolated from a cave pool in the Wind Cave National Park.</title>
        <authorList>
            <person name="Eng W.W.H."/>
            <person name="Gan H.M."/>
            <person name="Barton H.A."/>
            <person name="Savka M.A."/>
        </authorList>
    </citation>
    <scope>NUCLEOTIDE SEQUENCE [LARGE SCALE GENOMIC DNA]</scope>
    <source>
        <strain evidence="7">SD006</strain>
    </source>
</reference>
<dbReference type="PANTHER" id="PTHR47506:SF1">
    <property type="entry name" value="HTH-TYPE TRANSCRIPTIONAL REGULATOR YJDC"/>
    <property type="match status" value="1"/>
</dbReference>
<dbReference type="PRINTS" id="PR00455">
    <property type="entry name" value="HTHTETR"/>
</dbReference>
<keyword evidence="1" id="KW-0805">Transcription regulation</keyword>
<evidence type="ECO:0000313" key="6">
    <source>
        <dbReference type="EMBL" id="KOF17766.1"/>
    </source>
</evidence>
<keyword evidence="2 4" id="KW-0238">DNA-binding</keyword>
<sequence>MTTDSCKQPRLLPRDRIVEAARELFRRRGIRGTGVDAIADAASSNKMTLYRHFNSKDELIVECLQRAGMEMDGFWRELEDAHPGDGLAQLRAWVRRIAEHLGDDNCHCEMMSAAVQLTDEDHPGRSVIRKFKDAQRDRVVVLCRKAGVANAELLCDTLLLLIEGARVAQQSSGVQGPSARFAEIADAAILSFSGSGAVPR</sequence>
<feature type="DNA-binding region" description="H-T-H motif" evidence="4">
    <location>
        <begin position="34"/>
        <end position="53"/>
    </location>
</feature>
<dbReference type="InterPro" id="IPR009057">
    <property type="entry name" value="Homeodomain-like_sf"/>
</dbReference>
<evidence type="ECO:0000256" key="2">
    <source>
        <dbReference type="ARBA" id="ARBA00023125"/>
    </source>
</evidence>
<evidence type="ECO:0000259" key="5">
    <source>
        <dbReference type="PROSITE" id="PS50977"/>
    </source>
</evidence>
<dbReference type="Proteomes" id="UP000037425">
    <property type="component" value="Unassembled WGS sequence"/>
</dbReference>
<dbReference type="SUPFAM" id="SSF48498">
    <property type="entry name" value="Tetracyclin repressor-like, C-terminal domain"/>
    <property type="match status" value="1"/>
</dbReference>
<dbReference type="OrthoDB" id="9787680at2"/>
<dbReference type="PANTHER" id="PTHR47506">
    <property type="entry name" value="TRANSCRIPTIONAL REGULATORY PROTEIN"/>
    <property type="match status" value="1"/>
</dbReference>
<dbReference type="PATRIC" id="fig|106592.7.peg.1110"/>
<evidence type="ECO:0000256" key="4">
    <source>
        <dbReference type="PROSITE-ProRule" id="PRU00335"/>
    </source>
</evidence>
<dbReference type="InterPro" id="IPR001647">
    <property type="entry name" value="HTH_TetR"/>
</dbReference>
<feature type="domain" description="HTH tetR-type" evidence="5">
    <location>
        <begin position="11"/>
        <end position="71"/>
    </location>
</feature>
<evidence type="ECO:0000313" key="7">
    <source>
        <dbReference type="Proteomes" id="UP000037425"/>
    </source>
</evidence>
<accession>A0A0L8BSR8</accession>
<dbReference type="Gene3D" id="1.10.357.10">
    <property type="entry name" value="Tetracycline Repressor, domain 2"/>
    <property type="match status" value="1"/>
</dbReference>
<dbReference type="RefSeq" id="WP_053250043.1">
    <property type="nucleotide sequence ID" value="NZ_LGAP01000010.1"/>
</dbReference>
<dbReference type="AlphaFoldDB" id="A0A0L8BSR8"/>
<name>A0A0L8BSR8_ENSAD</name>
<evidence type="ECO:0000256" key="3">
    <source>
        <dbReference type="ARBA" id="ARBA00023163"/>
    </source>
</evidence>